<dbReference type="Proteomes" id="UP000272490">
    <property type="component" value="Unassembled WGS sequence"/>
</dbReference>
<feature type="compositionally biased region" description="Basic and acidic residues" evidence="1">
    <location>
        <begin position="203"/>
        <end position="219"/>
    </location>
</feature>
<name>A0A3P3QV14_9FIRM</name>
<feature type="chain" id="PRO_5039322503" description="Lipoprotein" evidence="2">
    <location>
        <begin position="22"/>
        <end position="227"/>
    </location>
</feature>
<gene>
    <name evidence="3" type="ORF">EHV10_09245</name>
</gene>
<dbReference type="EMBL" id="RRCO01000004">
    <property type="protein sequence ID" value="RRJ25087.1"/>
    <property type="molecule type" value="Genomic_DNA"/>
</dbReference>
<proteinExistence type="predicted"/>
<dbReference type="AlphaFoldDB" id="A0A3P3QV14"/>
<feature type="region of interest" description="Disordered" evidence="1">
    <location>
        <begin position="203"/>
        <end position="227"/>
    </location>
</feature>
<organism evidence="3 4">
    <name type="scientific">Lachnoanaerobaculum gingivalis</name>
    <dbReference type="NCBI Taxonomy" id="2490855"/>
    <lineage>
        <taxon>Bacteria</taxon>
        <taxon>Bacillati</taxon>
        <taxon>Bacillota</taxon>
        <taxon>Clostridia</taxon>
        <taxon>Lachnospirales</taxon>
        <taxon>Lachnospiraceae</taxon>
        <taxon>Lachnoanaerobaculum</taxon>
    </lineage>
</organism>
<accession>A0A3P3QV14</accession>
<evidence type="ECO:0000256" key="1">
    <source>
        <dbReference type="SAM" id="MobiDB-lite"/>
    </source>
</evidence>
<evidence type="ECO:0000256" key="2">
    <source>
        <dbReference type="SAM" id="SignalP"/>
    </source>
</evidence>
<keyword evidence="4" id="KW-1185">Reference proteome</keyword>
<reference evidence="3 4" key="1">
    <citation type="submission" date="2018-11" db="EMBL/GenBank/DDBJ databases">
        <title>Genome sequencing of Lachnoanaerobaculum sp. KCOM 2030 (= ChDC B114).</title>
        <authorList>
            <person name="Kook J.-K."/>
            <person name="Park S.-N."/>
            <person name="Lim Y.K."/>
        </authorList>
    </citation>
    <scope>NUCLEOTIDE SEQUENCE [LARGE SCALE GENOMIC DNA]</scope>
    <source>
        <strain evidence="3 4">KCOM 2030</strain>
    </source>
</reference>
<sequence length="227" mass="23992">MKKRFLITVLGLTMGSALLFSACGSKKETAETTQSVAETTTKAEESTTAETTTAASVKVDINYDIANHLDESFDDVGSAFGTAASDEKAEAGERIVKYADPERVLHYYDDKSGGYVLEAVSAKAGDLLSFTADSVKLDDILDQMEGEKATGLESNDAYLTVGVKGDSNVVFQSEGYYLIVSVGKDNVVSKDSAAAIVTEDRAGVDTAGETKKAPSEIKIPETTAAKK</sequence>
<feature type="signal peptide" evidence="2">
    <location>
        <begin position="1"/>
        <end position="21"/>
    </location>
</feature>
<comment type="caution">
    <text evidence="3">The sequence shown here is derived from an EMBL/GenBank/DDBJ whole genome shotgun (WGS) entry which is preliminary data.</text>
</comment>
<protein>
    <recommendedName>
        <fullName evidence="5">Lipoprotein</fullName>
    </recommendedName>
</protein>
<dbReference type="OrthoDB" id="2041386at2"/>
<evidence type="ECO:0000313" key="3">
    <source>
        <dbReference type="EMBL" id="RRJ25087.1"/>
    </source>
</evidence>
<evidence type="ECO:0008006" key="5">
    <source>
        <dbReference type="Google" id="ProtNLM"/>
    </source>
</evidence>
<keyword evidence="2" id="KW-0732">Signal</keyword>
<evidence type="ECO:0000313" key="4">
    <source>
        <dbReference type="Proteomes" id="UP000272490"/>
    </source>
</evidence>
<dbReference type="PROSITE" id="PS51257">
    <property type="entry name" value="PROKAR_LIPOPROTEIN"/>
    <property type="match status" value="1"/>
</dbReference>
<dbReference type="RefSeq" id="WP_128674402.1">
    <property type="nucleotide sequence ID" value="NZ_RRCO01000004.1"/>
</dbReference>